<dbReference type="NCBIfam" id="NF009314">
    <property type="entry name" value="PRK12674.1-2"/>
    <property type="match status" value="1"/>
</dbReference>
<dbReference type="InterPro" id="IPR005133">
    <property type="entry name" value="PhaG_MnhG_YufB"/>
</dbReference>
<protein>
    <submittedName>
        <fullName evidence="2">Multisubunit sodium/proton antiporter, MrpG subunit (2.A.63.1)</fullName>
    </submittedName>
</protein>
<keyword evidence="1" id="KW-0812">Transmembrane</keyword>
<feature type="transmembrane region" description="Helical" evidence="1">
    <location>
        <begin position="27"/>
        <end position="47"/>
    </location>
</feature>
<dbReference type="Pfam" id="PF03334">
    <property type="entry name" value="PhaG_MnhG_YufB"/>
    <property type="match status" value="1"/>
</dbReference>
<evidence type="ECO:0000313" key="3">
    <source>
        <dbReference type="Proteomes" id="UP000006622"/>
    </source>
</evidence>
<reference evidence="2" key="1">
    <citation type="submission" date="2010-07" db="EMBL/GenBank/DDBJ databases">
        <title>The complete genome of Methanosalsum zhilinae DSM 4017.</title>
        <authorList>
            <consortium name="US DOE Joint Genome Institute (JGI-PGF)"/>
            <person name="Lucas S."/>
            <person name="Copeland A."/>
            <person name="Lapidus A."/>
            <person name="Glavina del Rio T."/>
            <person name="Dalin E."/>
            <person name="Tice H."/>
            <person name="Bruce D."/>
            <person name="Goodwin L."/>
            <person name="Pitluck S."/>
            <person name="Kyrpides N."/>
            <person name="Mavromatis K."/>
            <person name="Ovchinnikova G."/>
            <person name="Daligault H."/>
            <person name="Detter J.C."/>
            <person name="Han C."/>
            <person name="Tapia R."/>
            <person name="Larimer F."/>
            <person name="Land M."/>
            <person name="Hauser L."/>
            <person name="Markowitz V."/>
            <person name="Cheng J.-F."/>
            <person name="Hugenholtz P."/>
            <person name="Woyke T."/>
            <person name="Wu D."/>
            <person name="Spring S."/>
            <person name="Schueler E."/>
            <person name="Brambilla E."/>
            <person name="Klenk H.-P."/>
            <person name="Eisen J.A."/>
        </authorList>
    </citation>
    <scope>NUCLEOTIDE SEQUENCE</scope>
    <source>
        <strain evidence="2">DSM 4017</strain>
    </source>
</reference>
<dbReference type="PANTHER" id="PTHR34703">
    <property type="entry name" value="ANTIPORTER SUBUNIT MNHG2-RELATED"/>
    <property type="match status" value="1"/>
</dbReference>
<sequence length="107" mass="11709">MGLFFVFLGMVGLLRMPDVYNRLHTTTKIGTLGAFGVMISLFVRVGLEPIGIKALTLGLFLMLTAPIAAHMIGRAAFHHGISVSYGERVIDDYKDACESEECTESEK</sequence>
<keyword evidence="3" id="KW-1185">Reference proteome</keyword>
<feature type="transmembrane region" description="Helical" evidence="1">
    <location>
        <begin position="54"/>
        <end position="73"/>
    </location>
</feature>
<keyword evidence="1" id="KW-1133">Transmembrane helix</keyword>
<accession>F7XLW6</accession>
<dbReference type="Proteomes" id="UP000006622">
    <property type="component" value="Chromosome"/>
</dbReference>
<dbReference type="NCBIfam" id="TIGR01300">
    <property type="entry name" value="CPA3_mnhG_phaG"/>
    <property type="match status" value="1"/>
</dbReference>
<evidence type="ECO:0000256" key="1">
    <source>
        <dbReference type="SAM" id="Phobius"/>
    </source>
</evidence>
<dbReference type="EMBL" id="CP002101">
    <property type="protein sequence ID" value="AEH60894.1"/>
    <property type="molecule type" value="Genomic_DNA"/>
</dbReference>
<keyword evidence="1" id="KW-0472">Membrane</keyword>
<dbReference type="KEGG" id="mzh:Mzhil_1037"/>
<name>F7XLW6_METZD</name>
<dbReference type="HOGENOM" id="CLU_121334_0_3_2"/>
<dbReference type="GO" id="GO:0015385">
    <property type="term" value="F:sodium:proton antiporter activity"/>
    <property type="evidence" value="ECO:0007669"/>
    <property type="project" value="TreeGrafter"/>
</dbReference>
<dbReference type="STRING" id="679901.Mzhil_1037"/>
<dbReference type="AlphaFoldDB" id="F7XLW6"/>
<dbReference type="PANTHER" id="PTHR34703:SF1">
    <property type="entry name" value="ANTIPORTER SUBUNIT MNHG2-RELATED"/>
    <property type="match status" value="1"/>
</dbReference>
<evidence type="ECO:0000313" key="2">
    <source>
        <dbReference type="EMBL" id="AEH60894.1"/>
    </source>
</evidence>
<organism evidence="2 3">
    <name type="scientific">Methanosalsum zhilinae (strain DSM 4017 / NBRC 107636 / OCM 62 / WeN5)</name>
    <name type="common">Methanohalophilus zhilinae</name>
    <dbReference type="NCBI Taxonomy" id="679901"/>
    <lineage>
        <taxon>Archaea</taxon>
        <taxon>Methanobacteriati</taxon>
        <taxon>Methanobacteriota</taxon>
        <taxon>Stenosarchaea group</taxon>
        <taxon>Methanomicrobia</taxon>
        <taxon>Methanosarcinales</taxon>
        <taxon>Methanosarcinaceae</taxon>
        <taxon>Methanosalsum</taxon>
    </lineage>
</organism>
<proteinExistence type="predicted"/>
<gene>
    <name evidence="2" type="ordered locus">Mzhil_1037</name>
</gene>